<proteinExistence type="predicted"/>
<feature type="region of interest" description="Disordered" evidence="1">
    <location>
        <begin position="56"/>
        <end position="140"/>
    </location>
</feature>
<feature type="compositionally biased region" description="Polar residues" evidence="1">
    <location>
        <begin position="127"/>
        <end position="138"/>
    </location>
</feature>
<name>A0AAV4GZH2_9GAST</name>
<feature type="compositionally biased region" description="Polar residues" evidence="1">
    <location>
        <begin position="97"/>
        <end position="118"/>
    </location>
</feature>
<accession>A0AAV4GZH2</accession>
<gene>
    <name evidence="2" type="ORF">ElyMa_006172400</name>
</gene>
<evidence type="ECO:0000256" key="1">
    <source>
        <dbReference type="SAM" id="MobiDB-lite"/>
    </source>
</evidence>
<comment type="caution">
    <text evidence="2">The sequence shown here is derived from an EMBL/GenBank/DDBJ whole genome shotgun (WGS) entry which is preliminary data.</text>
</comment>
<reference evidence="2 3" key="1">
    <citation type="journal article" date="2021" name="Elife">
        <title>Chloroplast acquisition without the gene transfer in kleptoplastic sea slugs, Plakobranchus ocellatus.</title>
        <authorList>
            <person name="Maeda T."/>
            <person name="Takahashi S."/>
            <person name="Yoshida T."/>
            <person name="Shimamura S."/>
            <person name="Takaki Y."/>
            <person name="Nagai Y."/>
            <person name="Toyoda A."/>
            <person name="Suzuki Y."/>
            <person name="Arimoto A."/>
            <person name="Ishii H."/>
            <person name="Satoh N."/>
            <person name="Nishiyama T."/>
            <person name="Hasebe M."/>
            <person name="Maruyama T."/>
            <person name="Minagawa J."/>
            <person name="Obokata J."/>
            <person name="Shigenobu S."/>
        </authorList>
    </citation>
    <scope>NUCLEOTIDE SEQUENCE [LARGE SCALE GENOMIC DNA]</scope>
</reference>
<protein>
    <submittedName>
        <fullName evidence="2">Uncharacterized protein</fullName>
    </submittedName>
</protein>
<dbReference type="AlphaFoldDB" id="A0AAV4GZH2"/>
<sequence>MYCDLDPVLRRSPAPTPGAPDMLHRVQAYRGHPVQQLGFITASTTLLPLLSDRMRRKPPATLRPSDRLPATVRPSNSPSDSKIGGVESSRPPPGPVSLSSCTATPHEVSTSTQRSSPGPASLPPARHSQNTGRTTALPSQPAVAAELLPVDSVYPSQPGLLSPRLRI</sequence>
<dbReference type="Proteomes" id="UP000762676">
    <property type="component" value="Unassembled WGS sequence"/>
</dbReference>
<organism evidence="2 3">
    <name type="scientific">Elysia marginata</name>
    <dbReference type="NCBI Taxonomy" id="1093978"/>
    <lineage>
        <taxon>Eukaryota</taxon>
        <taxon>Metazoa</taxon>
        <taxon>Spiralia</taxon>
        <taxon>Lophotrochozoa</taxon>
        <taxon>Mollusca</taxon>
        <taxon>Gastropoda</taxon>
        <taxon>Heterobranchia</taxon>
        <taxon>Euthyneura</taxon>
        <taxon>Panpulmonata</taxon>
        <taxon>Sacoglossa</taxon>
        <taxon>Placobranchoidea</taxon>
        <taxon>Plakobranchidae</taxon>
        <taxon>Elysia</taxon>
    </lineage>
</organism>
<dbReference type="EMBL" id="BMAT01012390">
    <property type="protein sequence ID" value="GFR91313.1"/>
    <property type="molecule type" value="Genomic_DNA"/>
</dbReference>
<evidence type="ECO:0000313" key="3">
    <source>
        <dbReference type="Proteomes" id="UP000762676"/>
    </source>
</evidence>
<keyword evidence="3" id="KW-1185">Reference proteome</keyword>
<evidence type="ECO:0000313" key="2">
    <source>
        <dbReference type="EMBL" id="GFR91313.1"/>
    </source>
</evidence>